<keyword evidence="1" id="KW-0472">Membrane</keyword>
<comment type="caution">
    <text evidence="2">The sequence shown here is derived from an EMBL/GenBank/DDBJ whole genome shotgun (WGS) entry which is preliminary data.</text>
</comment>
<reference evidence="2 3" key="1">
    <citation type="submission" date="2020-04" db="EMBL/GenBank/DDBJ databases">
        <title>MicrobeNet Type strains.</title>
        <authorList>
            <person name="Nicholson A.C."/>
        </authorList>
    </citation>
    <scope>NUCLEOTIDE SEQUENCE [LARGE SCALE GENOMIC DNA]</scope>
    <source>
        <strain evidence="2 3">DSM 44960</strain>
    </source>
</reference>
<feature type="transmembrane region" description="Helical" evidence="1">
    <location>
        <begin position="20"/>
        <end position="41"/>
    </location>
</feature>
<protein>
    <submittedName>
        <fullName evidence="2">Uncharacterized protein</fullName>
    </submittedName>
</protein>
<dbReference type="RefSeq" id="WP_067636976.1">
    <property type="nucleotide sequence ID" value="NZ_JAAXOM010000003.1"/>
</dbReference>
<dbReference type="Proteomes" id="UP000572007">
    <property type="component" value="Unassembled WGS sequence"/>
</dbReference>
<evidence type="ECO:0000256" key="1">
    <source>
        <dbReference type="SAM" id="Phobius"/>
    </source>
</evidence>
<proteinExistence type="predicted"/>
<evidence type="ECO:0000313" key="3">
    <source>
        <dbReference type="Proteomes" id="UP000572007"/>
    </source>
</evidence>
<dbReference type="EMBL" id="JAAXOM010000003">
    <property type="protein sequence ID" value="NKX88039.1"/>
    <property type="molecule type" value="Genomic_DNA"/>
</dbReference>
<feature type="transmembrane region" description="Helical" evidence="1">
    <location>
        <begin position="53"/>
        <end position="71"/>
    </location>
</feature>
<dbReference type="AlphaFoldDB" id="A0A846W470"/>
<keyword evidence="1" id="KW-1133">Transmembrane helix</keyword>
<organism evidence="2 3">
    <name type="scientific">Nocardia coubleae</name>
    <dbReference type="NCBI Taxonomy" id="356147"/>
    <lineage>
        <taxon>Bacteria</taxon>
        <taxon>Bacillati</taxon>
        <taxon>Actinomycetota</taxon>
        <taxon>Actinomycetes</taxon>
        <taxon>Mycobacteriales</taxon>
        <taxon>Nocardiaceae</taxon>
        <taxon>Nocardia</taxon>
    </lineage>
</organism>
<evidence type="ECO:0000313" key="2">
    <source>
        <dbReference type="EMBL" id="NKX88039.1"/>
    </source>
</evidence>
<accession>A0A846W470</accession>
<keyword evidence="1" id="KW-0812">Transmembrane</keyword>
<keyword evidence="3" id="KW-1185">Reference proteome</keyword>
<gene>
    <name evidence="2" type="ORF">HGA10_12020</name>
</gene>
<sequence length="85" mass="8715">MAAYLTNRANTDGLDTEGNTVAIGLLGAAAAVALISGTLMLQGRTSGRVMTMILATPAVLYGLGATVAATVEGVNWVPSRHRSER</sequence>
<name>A0A846W470_9NOCA</name>